<feature type="transmembrane region" description="Helical" evidence="7">
    <location>
        <begin position="221"/>
        <end position="241"/>
    </location>
</feature>
<dbReference type="GO" id="GO:0005886">
    <property type="term" value="C:plasma membrane"/>
    <property type="evidence" value="ECO:0007669"/>
    <property type="project" value="UniProtKB-SubCell"/>
</dbReference>
<feature type="domain" description="ABC transmembrane type-1" evidence="8">
    <location>
        <begin position="82"/>
        <end position="277"/>
    </location>
</feature>
<dbReference type="AlphaFoldDB" id="A0A087M5N6"/>
<keyword evidence="4 7" id="KW-0812">Transmembrane</keyword>
<protein>
    <recommendedName>
        <fullName evidence="8">ABC transmembrane type-1 domain-containing protein</fullName>
    </recommendedName>
</protein>
<feature type="transmembrane region" description="Helical" evidence="7">
    <location>
        <begin position="253"/>
        <end position="277"/>
    </location>
</feature>
<feature type="transmembrane region" description="Helical" evidence="7">
    <location>
        <begin position="86"/>
        <end position="105"/>
    </location>
</feature>
<evidence type="ECO:0000313" key="9">
    <source>
        <dbReference type="EMBL" id="KFL32189.1"/>
    </source>
</evidence>
<dbReference type="STRING" id="46914.JP75_04270"/>
<dbReference type="Gene3D" id="1.10.3720.10">
    <property type="entry name" value="MetI-like"/>
    <property type="match status" value="1"/>
</dbReference>
<keyword evidence="5 7" id="KW-1133">Transmembrane helix</keyword>
<dbReference type="InterPro" id="IPR000515">
    <property type="entry name" value="MetI-like"/>
</dbReference>
<feature type="transmembrane region" description="Helical" evidence="7">
    <location>
        <begin position="151"/>
        <end position="171"/>
    </location>
</feature>
<reference evidence="9 10" key="1">
    <citation type="submission" date="2014-08" db="EMBL/GenBank/DDBJ databases">
        <authorList>
            <person name="Hassan Y.I."/>
            <person name="Lepp D."/>
            <person name="Zhou T."/>
        </authorList>
    </citation>
    <scope>NUCLEOTIDE SEQUENCE [LARGE SCALE GENOMIC DNA]</scope>
    <source>
        <strain evidence="9 10">IFO13584</strain>
    </source>
</reference>
<dbReference type="PROSITE" id="PS50928">
    <property type="entry name" value="ABC_TM1"/>
    <property type="match status" value="1"/>
</dbReference>
<evidence type="ECO:0000256" key="1">
    <source>
        <dbReference type="ARBA" id="ARBA00004651"/>
    </source>
</evidence>
<name>A0A087M5N6_9HYPH</name>
<sequence>MAIVGKTSSSRSFRVSRNMLTALMVLFILYSFAPIVYVLLSSTKSNADLFTTFGFWFGNSFALWDNLQLVFAYQNAIFSTWLWNSFVYSTTIAVGAALLSTWAAYAFSKYEFRGKKAIFAVVLGAVMIPQTALVVPLFLLVTSMGLVNTPWAFILPSMVSPFGVYLMKSYIDESVPSELIDAARVDGASEFRIFWSIAFRLMAPGFSTVVLLNFVWSWNNYFLPLVVLSSSNTLPVTVGLAQWYKLGGGAGGAILYSIVLTGAVVSIVPVVILFLFMQRYWLGGLTTGSVKA</sequence>
<dbReference type="Proteomes" id="UP000028981">
    <property type="component" value="Unassembled WGS sequence"/>
</dbReference>
<organism evidence="9 10">
    <name type="scientific">Devosia riboflavina</name>
    <dbReference type="NCBI Taxonomy" id="46914"/>
    <lineage>
        <taxon>Bacteria</taxon>
        <taxon>Pseudomonadati</taxon>
        <taxon>Pseudomonadota</taxon>
        <taxon>Alphaproteobacteria</taxon>
        <taxon>Hyphomicrobiales</taxon>
        <taxon>Devosiaceae</taxon>
        <taxon>Devosia</taxon>
    </lineage>
</organism>
<gene>
    <name evidence="9" type="ORF">JP75_04270</name>
</gene>
<evidence type="ECO:0000256" key="5">
    <source>
        <dbReference type="ARBA" id="ARBA00022989"/>
    </source>
</evidence>
<dbReference type="PANTHER" id="PTHR43744">
    <property type="entry name" value="ABC TRANSPORTER PERMEASE PROTEIN MG189-RELATED-RELATED"/>
    <property type="match status" value="1"/>
</dbReference>
<comment type="caution">
    <text evidence="9">The sequence shown here is derived from an EMBL/GenBank/DDBJ whole genome shotgun (WGS) entry which is preliminary data.</text>
</comment>
<keyword evidence="3" id="KW-1003">Cell membrane</keyword>
<dbReference type="RefSeq" id="WP_035079649.1">
    <property type="nucleotide sequence ID" value="NZ_JQGC01000003.1"/>
</dbReference>
<dbReference type="SUPFAM" id="SSF161098">
    <property type="entry name" value="MetI-like"/>
    <property type="match status" value="1"/>
</dbReference>
<evidence type="ECO:0000256" key="2">
    <source>
        <dbReference type="ARBA" id="ARBA00022448"/>
    </source>
</evidence>
<dbReference type="EMBL" id="JQGC01000003">
    <property type="protein sequence ID" value="KFL32189.1"/>
    <property type="molecule type" value="Genomic_DNA"/>
</dbReference>
<evidence type="ECO:0000256" key="7">
    <source>
        <dbReference type="RuleBase" id="RU363032"/>
    </source>
</evidence>
<evidence type="ECO:0000256" key="6">
    <source>
        <dbReference type="ARBA" id="ARBA00023136"/>
    </source>
</evidence>
<feature type="transmembrane region" description="Helical" evidence="7">
    <location>
        <begin position="20"/>
        <end position="40"/>
    </location>
</feature>
<dbReference type="PANTHER" id="PTHR43744:SF12">
    <property type="entry name" value="ABC TRANSPORTER PERMEASE PROTEIN MG189-RELATED"/>
    <property type="match status" value="1"/>
</dbReference>
<dbReference type="Pfam" id="PF00528">
    <property type="entry name" value="BPD_transp_1"/>
    <property type="match status" value="1"/>
</dbReference>
<keyword evidence="6 7" id="KW-0472">Membrane</keyword>
<evidence type="ECO:0000256" key="4">
    <source>
        <dbReference type="ARBA" id="ARBA00022692"/>
    </source>
</evidence>
<comment type="similarity">
    <text evidence="7">Belongs to the binding-protein-dependent transport system permease family.</text>
</comment>
<keyword evidence="10" id="KW-1185">Reference proteome</keyword>
<evidence type="ECO:0000259" key="8">
    <source>
        <dbReference type="PROSITE" id="PS50928"/>
    </source>
</evidence>
<feature type="transmembrane region" description="Helical" evidence="7">
    <location>
        <begin position="117"/>
        <end position="139"/>
    </location>
</feature>
<keyword evidence="2 7" id="KW-0813">Transport</keyword>
<proteinExistence type="inferred from homology"/>
<dbReference type="GO" id="GO:0055085">
    <property type="term" value="P:transmembrane transport"/>
    <property type="evidence" value="ECO:0007669"/>
    <property type="project" value="InterPro"/>
</dbReference>
<accession>A0A087M5N6</accession>
<comment type="subcellular location">
    <subcellularLocation>
        <location evidence="1 7">Cell membrane</location>
        <topology evidence="1 7">Multi-pass membrane protein</topology>
    </subcellularLocation>
</comment>
<evidence type="ECO:0000313" key="10">
    <source>
        <dbReference type="Proteomes" id="UP000028981"/>
    </source>
</evidence>
<evidence type="ECO:0000256" key="3">
    <source>
        <dbReference type="ARBA" id="ARBA00022475"/>
    </source>
</evidence>
<feature type="transmembrane region" description="Helical" evidence="7">
    <location>
        <begin position="192"/>
        <end position="215"/>
    </location>
</feature>
<dbReference type="CDD" id="cd06261">
    <property type="entry name" value="TM_PBP2"/>
    <property type="match status" value="1"/>
</dbReference>
<dbReference type="InterPro" id="IPR035906">
    <property type="entry name" value="MetI-like_sf"/>
</dbReference>